<dbReference type="Gene3D" id="3.10.310.30">
    <property type="match status" value="1"/>
</dbReference>
<reference evidence="3 4" key="1">
    <citation type="journal article" date="2011" name="ISME J.">
        <title>Community ecology of hot spring cyanobacterial mats: predominant populations and their functional potential.</title>
        <authorList>
            <person name="Klatt C.G."/>
            <person name="Wood J.M."/>
            <person name="Rusch D.B."/>
            <person name="Bateson M.M."/>
            <person name="Hamamura N."/>
            <person name="Heidelberg J.F."/>
            <person name="Grossman A.R."/>
            <person name="Bhaya D."/>
            <person name="Cohan F.M."/>
            <person name="Kuhl M."/>
            <person name="Bryant D.A."/>
            <person name="Ward D.M."/>
        </authorList>
    </citation>
    <scope>NUCLEOTIDE SEQUENCE [LARGE SCALE GENOMIC DNA]</scope>
    <source>
        <strain evidence="3">OS</strain>
    </source>
</reference>
<dbReference type="PANTHER" id="PTHR47618">
    <property type="entry name" value="BIFUNCTIONAL OLIGORIBONUCLEASE AND PAP PHOSPHATASE NRNA"/>
    <property type="match status" value="1"/>
</dbReference>
<name>A0A395LX93_9BACT</name>
<evidence type="ECO:0000259" key="2">
    <source>
        <dbReference type="Pfam" id="PF02272"/>
    </source>
</evidence>
<protein>
    <submittedName>
        <fullName evidence="3">Bifunctional oligoribonuclease/PAP phosphatase NrnA</fullName>
    </submittedName>
</protein>
<dbReference type="Gene3D" id="3.90.1640.10">
    <property type="entry name" value="inorganic pyrophosphatase (n-terminal core)"/>
    <property type="match status" value="1"/>
</dbReference>
<accession>A0A395LX93</accession>
<dbReference type="Proteomes" id="UP000266389">
    <property type="component" value="Unassembled WGS sequence"/>
</dbReference>
<comment type="caution">
    <text evidence="3">The sequence shown here is derived from an EMBL/GenBank/DDBJ whole genome shotgun (WGS) entry which is preliminary data.</text>
</comment>
<dbReference type="InterPro" id="IPR038763">
    <property type="entry name" value="DHH_sf"/>
</dbReference>
<dbReference type="InterPro" id="IPR051319">
    <property type="entry name" value="Oligoribo/pAp-PDE_c-di-AMP_PDE"/>
</dbReference>
<dbReference type="SUPFAM" id="SSF64182">
    <property type="entry name" value="DHH phosphoesterases"/>
    <property type="match status" value="1"/>
</dbReference>
<dbReference type="Pfam" id="PF02272">
    <property type="entry name" value="DHHA1"/>
    <property type="match status" value="1"/>
</dbReference>
<organism evidence="3 4">
    <name type="scientific">Candidatus Thermochlorobacter aerophilus</name>
    <dbReference type="NCBI Taxonomy" id="1868324"/>
    <lineage>
        <taxon>Bacteria</taxon>
        <taxon>Pseudomonadati</taxon>
        <taxon>Chlorobiota</taxon>
        <taxon>Chlorobiia</taxon>
        <taxon>Chlorobiales</taxon>
        <taxon>Candidatus Thermochlorobacteriaceae</taxon>
        <taxon>Candidatus Thermochlorobacter</taxon>
    </lineage>
</organism>
<dbReference type="EMBL" id="PHFL01000068">
    <property type="protein sequence ID" value="RFM23195.1"/>
    <property type="molecule type" value="Genomic_DNA"/>
</dbReference>
<evidence type="ECO:0000313" key="3">
    <source>
        <dbReference type="EMBL" id="RFM23195.1"/>
    </source>
</evidence>
<gene>
    <name evidence="3" type="ORF">D0433_11960</name>
</gene>
<dbReference type="GO" id="GO:0003676">
    <property type="term" value="F:nucleic acid binding"/>
    <property type="evidence" value="ECO:0007669"/>
    <property type="project" value="InterPro"/>
</dbReference>
<proteinExistence type="predicted"/>
<feature type="domain" description="DHHA1" evidence="2">
    <location>
        <begin position="264"/>
        <end position="331"/>
    </location>
</feature>
<evidence type="ECO:0000313" key="4">
    <source>
        <dbReference type="Proteomes" id="UP000266389"/>
    </source>
</evidence>
<dbReference type="AlphaFoldDB" id="A0A395LX93"/>
<dbReference type="InterPro" id="IPR001667">
    <property type="entry name" value="DDH_dom"/>
</dbReference>
<feature type="domain" description="DDH" evidence="1">
    <location>
        <begin position="29"/>
        <end position="187"/>
    </location>
</feature>
<sequence length="359" mass="39874">MYPTKQDETLLSETLSWSSVVEMIDAAERIVISTHENSDGDGLGSQVALMATLRNLGKQVTLINPTAVPKNYQFLPFMKEVWVFDEKNEQHIQRLQDADLFFLLDTNNIGRTRAIRSHVLEVKHAGKVKIICIDHHLEPQEFADVMLCRSSAAATGELMYELVREMERYYARPLLDKTVATGLYTAIMTDTASFKLPKTTARIHRITAELLDVGVSPMEIYDHVYNTLSLGTLQLIAQGIANLHTLEDGAIAYLFVTQAMLRETGVGLSDTERLLEYLLGLPTTKIAVMFIEMPDGTTKISFRSRGNLAVNKIAKIYGGGGHQNAAGCTAPFPLQQTISRVLPQCAQMLHTGDFTPTKT</sequence>
<dbReference type="InterPro" id="IPR003156">
    <property type="entry name" value="DHHA1_dom"/>
</dbReference>
<dbReference type="PANTHER" id="PTHR47618:SF1">
    <property type="entry name" value="BIFUNCTIONAL OLIGORIBONUCLEASE AND PAP PHOSPHATASE NRNA"/>
    <property type="match status" value="1"/>
</dbReference>
<dbReference type="Pfam" id="PF01368">
    <property type="entry name" value="DHH"/>
    <property type="match status" value="1"/>
</dbReference>
<evidence type="ECO:0000259" key="1">
    <source>
        <dbReference type="Pfam" id="PF01368"/>
    </source>
</evidence>